<dbReference type="OrthoDB" id="5928774at2759"/>
<comment type="caution">
    <text evidence="1">The sequence shown here is derived from an EMBL/GenBank/DDBJ whole genome shotgun (WGS) entry which is preliminary data.</text>
</comment>
<dbReference type="EMBL" id="JYDT01000024">
    <property type="protein sequence ID" value="KRY90138.1"/>
    <property type="molecule type" value="Genomic_DNA"/>
</dbReference>
<dbReference type="AlphaFoldDB" id="A0A0V1FVS1"/>
<keyword evidence="2" id="KW-1185">Reference proteome</keyword>
<organism evidence="1 2">
    <name type="scientific">Trichinella pseudospiralis</name>
    <name type="common">Parasitic roundworm</name>
    <dbReference type="NCBI Taxonomy" id="6337"/>
    <lineage>
        <taxon>Eukaryota</taxon>
        <taxon>Metazoa</taxon>
        <taxon>Ecdysozoa</taxon>
        <taxon>Nematoda</taxon>
        <taxon>Enoplea</taxon>
        <taxon>Dorylaimia</taxon>
        <taxon>Trichinellida</taxon>
        <taxon>Trichinellidae</taxon>
        <taxon>Trichinella</taxon>
    </lineage>
</organism>
<protein>
    <submittedName>
        <fullName evidence="1">Uncharacterized protein</fullName>
    </submittedName>
</protein>
<sequence length="213" mass="25396">MDFNVKSWNQKIVYGRARSRYKTGTGTATQVFYSDTGTRNKLSCKLHYFYIFTLLFQTHKQLKHRWLFVSRRIYSASTLSYQVSVRAFERKCIAFVSQNPTSYMFPYEVTGNYTRLKRTLAEDRVYLLWISLRQRPRRTLKAQKFCICKFWHSLRANIPEGICKFFYAWRLRPRLCLRQFPRIFEIFRILAPGVPPGYAPGHKKICICLQAMP</sequence>
<evidence type="ECO:0000313" key="1">
    <source>
        <dbReference type="EMBL" id="KRY90138.1"/>
    </source>
</evidence>
<reference evidence="1 2" key="1">
    <citation type="submission" date="2015-01" db="EMBL/GenBank/DDBJ databases">
        <title>Evolution of Trichinella species and genotypes.</title>
        <authorList>
            <person name="Korhonen P.K."/>
            <person name="Edoardo P."/>
            <person name="Giuseppe L.R."/>
            <person name="Gasser R.B."/>
        </authorList>
    </citation>
    <scope>NUCLEOTIDE SEQUENCE [LARGE SCALE GENOMIC DNA]</scope>
    <source>
        <strain evidence="1">ISS470</strain>
    </source>
</reference>
<proteinExistence type="predicted"/>
<accession>A0A0V1FVS1</accession>
<dbReference type="Proteomes" id="UP000054995">
    <property type="component" value="Unassembled WGS sequence"/>
</dbReference>
<name>A0A0V1FVS1_TRIPS</name>
<evidence type="ECO:0000313" key="2">
    <source>
        <dbReference type="Proteomes" id="UP000054995"/>
    </source>
</evidence>
<gene>
    <name evidence="1" type="ORF">T4D_13158</name>
</gene>